<evidence type="ECO:0000313" key="4">
    <source>
        <dbReference type="Proteomes" id="UP000654482"/>
    </source>
</evidence>
<feature type="transmembrane region" description="Helical" evidence="1">
    <location>
        <begin position="731"/>
        <end position="748"/>
    </location>
</feature>
<dbReference type="RefSeq" id="WP_194028936.1">
    <property type="nucleotide sequence ID" value="NZ_JADEWZ010000009.1"/>
</dbReference>
<dbReference type="Pfam" id="PF12770">
    <property type="entry name" value="CHAT"/>
    <property type="match status" value="1"/>
</dbReference>
<dbReference type="AlphaFoldDB" id="A0A8J7ITF9"/>
<keyword evidence="1" id="KW-1133">Transmembrane helix</keyword>
<keyword evidence="1" id="KW-0472">Membrane</keyword>
<name>A0A8J7ITF9_9CYAN</name>
<organism evidence="3 4">
    <name type="scientific">Lusitaniella coriacea LEGE 07157</name>
    <dbReference type="NCBI Taxonomy" id="945747"/>
    <lineage>
        <taxon>Bacteria</taxon>
        <taxon>Bacillati</taxon>
        <taxon>Cyanobacteriota</taxon>
        <taxon>Cyanophyceae</taxon>
        <taxon>Spirulinales</taxon>
        <taxon>Lusitaniellaceae</taxon>
        <taxon>Lusitaniella</taxon>
    </lineage>
</organism>
<dbReference type="SMART" id="SM01080">
    <property type="entry name" value="CHASE2"/>
    <property type="match status" value="1"/>
</dbReference>
<feature type="transmembrane region" description="Helical" evidence="1">
    <location>
        <begin position="705"/>
        <end position="724"/>
    </location>
</feature>
<evidence type="ECO:0000259" key="2">
    <source>
        <dbReference type="SMART" id="SM01080"/>
    </source>
</evidence>
<feature type="transmembrane region" description="Helical" evidence="1">
    <location>
        <begin position="754"/>
        <end position="773"/>
    </location>
</feature>
<proteinExistence type="predicted"/>
<feature type="domain" description="CHASE2" evidence="2">
    <location>
        <begin position="401"/>
        <end position="722"/>
    </location>
</feature>
<gene>
    <name evidence="3" type="ORF">IQ249_08055</name>
</gene>
<reference evidence="3" key="1">
    <citation type="submission" date="2020-10" db="EMBL/GenBank/DDBJ databases">
        <authorList>
            <person name="Castelo-Branco R."/>
            <person name="Eusebio N."/>
            <person name="Adriana R."/>
            <person name="Vieira A."/>
            <person name="Brugerolle De Fraissinette N."/>
            <person name="Rezende De Castro R."/>
            <person name="Schneider M.P."/>
            <person name="Vasconcelos V."/>
            <person name="Leao P.N."/>
        </authorList>
    </citation>
    <scope>NUCLEOTIDE SEQUENCE</scope>
    <source>
        <strain evidence="3">LEGE 07157</strain>
    </source>
</reference>
<keyword evidence="4" id="KW-1185">Reference proteome</keyword>
<dbReference type="InterPro" id="IPR024983">
    <property type="entry name" value="CHAT_dom"/>
</dbReference>
<dbReference type="Proteomes" id="UP000654482">
    <property type="component" value="Unassembled WGS sequence"/>
</dbReference>
<sequence length="781" mass="88598">MTKTTFQLEIIQLGNTCHFKLSGERGLTIATQLDYPAAITQLYAQWRKSYLGYYQRLRGKVEGSGVARLKNIDWRGDLVQAEAKLLDQFHYWLLSHELHPITRKIAQASLAEDCQRVEIFITCNSKELARLPWETWEIGTHLGTKGKIYIARSPANISDESVHPIRRKPRILAIFGDDTGLDLKKDKEELESLFGKDVITFVGWKQGDKNCDDLKHKIVREIADEKGWDILFFAGHSNEGLGGELSIAPNTSIFIREIEPALEIAKEKGLQFAIFNSCSGIDIAQSLINLGLNQVIVFREPIHNQVAQEFSKQFFRSLAQYKDVNESMVDACQFLKQQEKVLTYPSAYSIPSLFRHPEAELFRLQPKGWKRWLPSRLEIVALGSVLALSILPPLQDGLLGIRLTTQATYRYATQQVGFQKRAPVLLVQIDEASRLKDPRLREISPIDYSYLGDLLNKLSKLEPKTIGIDYVLNREKEQTENTNKLRKVIENTVNKDILLVFAADEFTGKDAGVSPQIADLNRTMQGDIYFFPGYVELLPHGKDCIETCPFAYLLAIAHQLKQESFDLQSQAQQSLRTSVANYLNSAKNLDEKTAFLHRLRLPIFPSFALWLRPIVDFSLPPNQSYERISAHKLLEGDIPPRIGQQVVLIAPGGYGEAGLYEEGSDNFPIPLALNFRVKQFTGGEYHAYMLHHLLTQRLVVPISNFWMVLLAALLGKGAMLMLIGNPHQRKQWIVVLYGATTVYMVMALQAYISVAVLLPCVFPLAVFWTYIHFSSNTEKFQ</sequence>
<evidence type="ECO:0000256" key="1">
    <source>
        <dbReference type="SAM" id="Phobius"/>
    </source>
</evidence>
<keyword evidence="1" id="KW-0812">Transmembrane</keyword>
<protein>
    <submittedName>
        <fullName evidence="3">CHASE2 domain-containing protein</fullName>
    </submittedName>
</protein>
<dbReference type="Pfam" id="PF05226">
    <property type="entry name" value="CHASE2"/>
    <property type="match status" value="1"/>
</dbReference>
<dbReference type="EMBL" id="JADEWZ010000009">
    <property type="protein sequence ID" value="MBE9115843.1"/>
    <property type="molecule type" value="Genomic_DNA"/>
</dbReference>
<comment type="caution">
    <text evidence="3">The sequence shown here is derived from an EMBL/GenBank/DDBJ whole genome shotgun (WGS) entry which is preliminary data.</text>
</comment>
<accession>A0A8J7ITF9</accession>
<evidence type="ECO:0000313" key="3">
    <source>
        <dbReference type="EMBL" id="MBE9115843.1"/>
    </source>
</evidence>
<dbReference type="InterPro" id="IPR007890">
    <property type="entry name" value="CHASE2"/>
</dbReference>